<reference evidence="3" key="1">
    <citation type="journal article" date="2016" name="Nature">
        <title>Genome evolution in the allotetraploid frog Xenopus laevis.</title>
        <authorList>
            <person name="Session A.M."/>
            <person name="Uno Y."/>
            <person name="Kwon T."/>
            <person name="Chapman J.A."/>
            <person name="Toyoda A."/>
            <person name="Takahashi S."/>
            <person name="Fukui A."/>
            <person name="Hikosaka A."/>
            <person name="Suzuki A."/>
            <person name="Kondo M."/>
            <person name="van Heeringen S.J."/>
            <person name="Quigley I."/>
            <person name="Heinz S."/>
            <person name="Ogino H."/>
            <person name="Ochi H."/>
            <person name="Hellsten U."/>
            <person name="Lyons J.B."/>
            <person name="Simakov O."/>
            <person name="Putnam N."/>
            <person name="Stites J."/>
            <person name="Kuroki Y."/>
            <person name="Tanaka T."/>
            <person name="Michiue T."/>
            <person name="Watanabe M."/>
            <person name="Bogdanovic O."/>
            <person name="Lister R."/>
            <person name="Georgiou G."/>
            <person name="Paranjpe S.S."/>
            <person name="van Kruijsbergen I."/>
            <person name="Shu S."/>
            <person name="Carlson J."/>
            <person name="Kinoshita T."/>
            <person name="Ohta Y."/>
            <person name="Mawaribuchi S."/>
            <person name="Jenkins J."/>
            <person name="Grimwood J."/>
            <person name="Schmutz J."/>
            <person name="Mitros T."/>
            <person name="Mozaffari S.V."/>
            <person name="Suzuki Y."/>
            <person name="Haramoto Y."/>
            <person name="Yamamoto T.S."/>
            <person name="Takagi C."/>
            <person name="Heald R."/>
            <person name="Miller K."/>
            <person name="Haudenschild C."/>
            <person name="Kitzman J."/>
            <person name="Nakayama T."/>
            <person name="Izutsu Y."/>
            <person name="Robert J."/>
            <person name="Fortriede J."/>
            <person name="Burns K."/>
            <person name="Lotay V."/>
            <person name="Karimi K."/>
            <person name="Yasuoka Y."/>
            <person name="Dichmann D.S."/>
            <person name="Flajnik M.F."/>
            <person name="Houston D.W."/>
            <person name="Shendure J."/>
            <person name="DuPasquier L."/>
            <person name="Vize P.D."/>
            <person name="Zorn A.M."/>
            <person name="Ito M."/>
            <person name="Marcotte E.M."/>
            <person name="Wallingford J.B."/>
            <person name="Ito Y."/>
            <person name="Asashima M."/>
            <person name="Ueno N."/>
            <person name="Matsuda Y."/>
            <person name="Veenstra G.J."/>
            <person name="Fujiyama A."/>
            <person name="Harland R.M."/>
            <person name="Taira M."/>
            <person name="Rokhsar D.S."/>
        </authorList>
    </citation>
    <scope>NUCLEOTIDE SEQUENCE [LARGE SCALE GENOMIC DNA]</scope>
    <source>
        <strain evidence="3">J</strain>
    </source>
</reference>
<feature type="compositionally biased region" description="Low complexity" evidence="1">
    <location>
        <begin position="46"/>
        <end position="55"/>
    </location>
</feature>
<feature type="compositionally biased region" description="Basic and acidic residues" evidence="1">
    <location>
        <begin position="123"/>
        <end position="134"/>
    </location>
</feature>
<protein>
    <submittedName>
        <fullName evidence="2">Uncharacterized protein</fullName>
    </submittedName>
</protein>
<feature type="region of interest" description="Disordered" evidence="1">
    <location>
        <begin position="21"/>
        <end position="69"/>
    </location>
</feature>
<organism evidence="2 3">
    <name type="scientific">Xenopus laevis</name>
    <name type="common">African clawed frog</name>
    <dbReference type="NCBI Taxonomy" id="8355"/>
    <lineage>
        <taxon>Eukaryota</taxon>
        <taxon>Metazoa</taxon>
        <taxon>Chordata</taxon>
        <taxon>Craniata</taxon>
        <taxon>Vertebrata</taxon>
        <taxon>Euteleostomi</taxon>
        <taxon>Amphibia</taxon>
        <taxon>Batrachia</taxon>
        <taxon>Anura</taxon>
        <taxon>Pipoidea</taxon>
        <taxon>Pipidae</taxon>
        <taxon>Xenopodinae</taxon>
        <taxon>Xenopus</taxon>
        <taxon>Xenopus</taxon>
    </lineage>
</organism>
<sequence length="158" mass="17610">MECFGNGMHRKWNSNKAIRRQLFPGSQEEGRLGQEDTVPVRRGSSKRSTGSRGEGQQQHPEPAFNVRTFPSCTHRSGIISECRRRLGDVGNCTVAGTDEQGTADLQKVHAGSAAVLQKAQNVEAKRSSSREPGRRNQVPINGWSPFRRFCTRQEAEFL</sequence>
<evidence type="ECO:0000313" key="2">
    <source>
        <dbReference type="EMBL" id="OCT84358.1"/>
    </source>
</evidence>
<name>A0A974D3B8_XENLA</name>
<dbReference type="EMBL" id="CM004472">
    <property type="protein sequence ID" value="OCT84358.1"/>
    <property type="molecule type" value="Genomic_DNA"/>
</dbReference>
<feature type="region of interest" description="Disordered" evidence="1">
    <location>
        <begin position="121"/>
        <end position="143"/>
    </location>
</feature>
<accession>A0A974D3B8</accession>
<gene>
    <name evidence="2" type="ORF">XELAEV_18022509mg</name>
</gene>
<dbReference type="Proteomes" id="UP000694892">
    <property type="component" value="Chromosome 4L"/>
</dbReference>
<dbReference type="AlphaFoldDB" id="A0A974D3B8"/>
<evidence type="ECO:0000313" key="3">
    <source>
        <dbReference type="Proteomes" id="UP000694892"/>
    </source>
</evidence>
<proteinExistence type="predicted"/>
<evidence type="ECO:0000256" key="1">
    <source>
        <dbReference type="SAM" id="MobiDB-lite"/>
    </source>
</evidence>